<reference evidence="1" key="1">
    <citation type="submission" date="2022-04" db="EMBL/GenBank/DDBJ databases">
        <title>Genome of the entomopathogenic fungus Entomophthora muscae.</title>
        <authorList>
            <person name="Elya C."/>
            <person name="Lovett B.R."/>
            <person name="Lee E."/>
            <person name="Macias A.M."/>
            <person name="Hajek A.E."/>
            <person name="De Bivort B.L."/>
            <person name="Kasson M.T."/>
            <person name="De Fine Licht H.H."/>
            <person name="Stajich J.E."/>
        </authorList>
    </citation>
    <scope>NUCLEOTIDE SEQUENCE</scope>
    <source>
        <strain evidence="1">Berkeley</strain>
    </source>
</reference>
<dbReference type="Proteomes" id="UP001165960">
    <property type="component" value="Unassembled WGS sequence"/>
</dbReference>
<proteinExistence type="predicted"/>
<accession>A0ACC2S1N2</accession>
<name>A0ACC2S1N2_9FUNG</name>
<keyword evidence="2" id="KW-1185">Reference proteome</keyword>
<dbReference type="EMBL" id="QTSX02006004">
    <property type="protein sequence ID" value="KAJ9056189.1"/>
    <property type="molecule type" value="Genomic_DNA"/>
</dbReference>
<evidence type="ECO:0000313" key="2">
    <source>
        <dbReference type="Proteomes" id="UP001165960"/>
    </source>
</evidence>
<evidence type="ECO:0000313" key="1">
    <source>
        <dbReference type="EMBL" id="KAJ9056189.1"/>
    </source>
</evidence>
<protein>
    <submittedName>
        <fullName evidence="1">Uncharacterized protein</fullName>
    </submittedName>
</protein>
<organism evidence="1 2">
    <name type="scientific">Entomophthora muscae</name>
    <dbReference type="NCBI Taxonomy" id="34485"/>
    <lineage>
        <taxon>Eukaryota</taxon>
        <taxon>Fungi</taxon>
        <taxon>Fungi incertae sedis</taxon>
        <taxon>Zoopagomycota</taxon>
        <taxon>Entomophthoromycotina</taxon>
        <taxon>Entomophthoromycetes</taxon>
        <taxon>Entomophthorales</taxon>
        <taxon>Entomophthoraceae</taxon>
        <taxon>Entomophthora</taxon>
    </lineage>
</organism>
<comment type="caution">
    <text evidence="1">The sequence shown here is derived from an EMBL/GenBank/DDBJ whole genome shotgun (WGS) entry which is preliminary data.</text>
</comment>
<sequence length="105" mass="10973">MTPSITLGPDCLQESVAANESTTTQIFRVIVITLTGLINSMMPTNRPWAILASSNPVVGPSCRAVCQQVLGNPLLDGSLKEGVAISQTPDRSGIDLLPDLTQPGA</sequence>
<gene>
    <name evidence="1" type="ORF">DSO57_1035754</name>
</gene>